<sequence length="149" mass="16079">MGTWASGPFENDQALDLLTELSELDDDEKEQHLRGLFADALEASPSERVWPKEVIAGAALVALALPGGAAVIGDEGNDYDPDEDDDEELSSALLRRPSGELAGLALRAMNEIIRPDGEWYSSWIREDERDVALGRAAVAARLLRSSSAS</sequence>
<keyword evidence="2" id="KW-1185">Reference proteome</keyword>
<evidence type="ECO:0000313" key="1">
    <source>
        <dbReference type="EMBL" id="GID79537.1"/>
    </source>
</evidence>
<dbReference type="RefSeq" id="WP_203775830.1">
    <property type="nucleotide sequence ID" value="NZ_BAAABO010000064.1"/>
</dbReference>
<dbReference type="Pfam" id="PF14078">
    <property type="entry name" value="DUF4259"/>
    <property type="match status" value="1"/>
</dbReference>
<dbReference type="Proteomes" id="UP000609879">
    <property type="component" value="Unassembled WGS sequence"/>
</dbReference>
<reference evidence="1 2" key="1">
    <citation type="submission" date="2021-01" db="EMBL/GenBank/DDBJ databases">
        <title>Whole genome shotgun sequence of Actinoplanes deccanensis NBRC 13994.</title>
        <authorList>
            <person name="Komaki H."/>
            <person name="Tamura T."/>
        </authorList>
    </citation>
    <scope>NUCLEOTIDE SEQUENCE [LARGE SCALE GENOMIC DNA]</scope>
    <source>
        <strain evidence="1 2">NBRC 13994</strain>
    </source>
</reference>
<evidence type="ECO:0008006" key="3">
    <source>
        <dbReference type="Google" id="ProtNLM"/>
    </source>
</evidence>
<protein>
    <recommendedName>
        <fullName evidence="3">DUF4259 domain-containing protein</fullName>
    </recommendedName>
</protein>
<dbReference type="InterPro" id="IPR025355">
    <property type="entry name" value="DUF4259"/>
</dbReference>
<proteinExistence type="predicted"/>
<gene>
    <name evidence="1" type="ORF">Ade02nite_81780</name>
</gene>
<comment type="caution">
    <text evidence="1">The sequence shown here is derived from an EMBL/GenBank/DDBJ whole genome shotgun (WGS) entry which is preliminary data.</text>
</comment>
<evidence type="ECO:0000313" key="2">
    <source>
        <dbReference type="Proteomes" id="UP000609879"/>
    </source>
</evidence>
<name>A0ABQ3YHT8_9ACTN</name>
<organism evidence="1 2">
    <name type="scientific">Paractinoplanes deccanensis</name>
    <dbReference type="NCBI Taxonomy" id="113561"/>
    <lineage>
        <taxon>Bacteria</taxon>
        <taxon>Bacillati</taxon>
        <taxon>Actinomycetota</taxon>
        <taxon>Actinomycetes</taxon>
        <taxon>Micromonosporales</taxon>
        <taxon>Micromonosporaceae</taxon>
        <taxon>Paractinoplanes</taxon>
    </lineage>
</organism>
<accession>A0ABQ3YHT8</accession>
<dbReference type="EMBL" id="BOMI01000173">
    <property type="protein sequence ID" value="GID79537.1"/>
    <property type="molecule type" value="Genomic_DNA"/>
</dbReference>